<dbReference type="SUPFAM" id="SSF51735">
    <property type="entry name" value="NAD(P)-binding Rossmann-fold domains"/>
    <property type="match status" value="1"/>
</dbReference>
<organism evidence="5">
    <name type="scientific">Attheya septentrionalis</name>
    <dbReference type="NCBI Taxonomy" id="420275"/>
    <lineage>
        <taxon>Eukaryota</taxon>
        <taxon>Sar</taxon>
        <taxon>Stramenopiles</taxon>
        <taxon>Ochrophyta</taxon>
        <taxon>Bacillariophyta</taxon>
        <taxon>Coscinodiscophyceae</taxon>
        <taxon>Chaetocerotophycidae</taxon>
        <taxon>Chaetocerotales</taxon>
        <taxon>Attheyaceae</taxon>
        <taxon>Attheya</taxon>
    </lineage>
</organism>
<proteinExistence type="predicted"/>
<name>A0A7S2ULZ7_9STRA</name>
<dbReference type="AlphaFoldDB" id="A0A7S2ULZ7"/>
<evidence type="ECO:0000259" key="4">
    <source>
        <dbReference type="Pfam" id="PF01370"/>
    </source>
</evidence>
<keyword evidence="1" id="KW-0560">Oxidoreductase</keyword>
<dbReference type="InterPro" id="IPR036291">
    <property type="entry name" value="NAD(P)-bd_dom_sf"/>
</dbReference>
<dbReference type="Pfam" id="PF01370">
    <property type="entry name" value="Epimerase"/>
    <property type="match status" value="1"/>
</dbReference>
<feature type="region of interest" description="Disordered" evidence="2">
    <location>
        <begin position="167"/>
        <end position="188"/>
    </location>
</feature>
<feature type="compositionally biased region" description="Basic and acidic residues" evidence="2">
    <location>
        <begin position="173"/>
        <end position="186"/>
    </location>
</feature>
<accession>A0A7S2ULZ7</accession>
<keyword evidence="3" id="KW-1133">Transmembrane helix</keyword>
<keyword evidence="3" id="KW-0472">Membrane</keyword>
<evidence type="ECO:0000256" key="3">
    <source>
        <dbReference type="SAM" id="Phobius"/>
    </source>
</evidence>
<gene>
    <name evidence="5" type="ORF">ASEP1449_LOCUS15793</name>
</gene>
<protein>
    <recommendedName>
        <fullName evidence="4">NAD-dependent epimerase/dehydratase domain-containing protein</fullName>
    </recommendedName>
</protein>
<feature type="domain" description="NAD-dependent epimerase/dehydratase" evidence="4">
    <location>
        <begin position="36"/>
        <end position="279"/>
    </location>
</feature>
<evidence type="ECO:0000256" key="2">
    <source>
        <dbReference type="SAM" id="MobiDB-lite"/>
    </source>
</evidence>
<dbReference type="PANTHER" id="PTHR10366">
    <property type="entry name" value="NAD DEPENDENT EPIMERASE/DEHYDRATASE"/>
    <property type="match status" value="1"/>
</dbReference>
<evidence type="ECO:0000256" key="1">
    <source>
        <dbReference type="ARBA" id="ARBA00023002"/>
    </source>
</evidence>
<dbReference type="Gene3D" id="3.40.50.720">
    <property type="entry name" value="NAD(P)-binding Rossmann-like Domain"/>
    <property type="match status" value="1"/>
</dbReference>
<reference evidence="5" key="1">
    <citation type="submission" date="2021-01" db="EMBL/GenBank/DDBJ databases">
        <authorList>
            <person name="Corre E."/>
            <person name="Pelletier E."/>
            <person name="Niang G."/>
            <person name="Scheremetjew M."/>
            <person name="Finn R."/>
            <person name="Kale V."/>
            <person name="Holt S."/>
            <person name="Cochrane G."/>
            <person name="Meng A."/>
            <person name="Brown T."/>
            <person name="Cohen L."/>
        </authorList>
    </citation>
    <scope>NUCLEOTIDE SEQUENCE</scope>
    <source>
        <strain evidence="5">CCMP2084</strain>
    </source>
</reference>
<keyword evidence="3" id="KW-0812">Transmembrane</keyword>
<evidence type="ECO:0000313" key="5">
    <source>
        <dbReference type="EMBL" id="CAD9823959.1"/>
    </source>
</evidence>
<sequence>MIIMQRRGICIHCCNIWFTRLLLILTMVGSSAGMQVMVTGANGFIASHIVKQLLEKGHIVHACVRDATKTDSIHHLLQLPNAGNNLRLFSTGDLGAPTGAFDTPMMGCEAVFHAATPLNVKFGTHDGENSILKPAMASTQEILDCIGRNKNTVKCLILTSSMSAVAPQPEPAIKNESHWSDPEAQKSRGSWYGATKTLQELLVQTWVEKEMKGIDFKYVAICPTMVVGPNLNPTSDASSGTTGRLLSWFRGDRTEAPNDSMSLIHVDDCARMHTNALELSHAQGRYMCLVESLHWNDIITILQKIYPNMRHVKPYEGNDKVKPTQFDLEKMNTLGVKVRSLEDTFKDSLTYLKARGELD</sequence>
<dbReference type="PANTHER" id="PTHR10366:SF852">
    <property type="entry name" value="CINNAMOYL-COA REDUCTASE CAD2"/>
    <property type="match status" value="1"/>
</dbReference>
<dbReference type="InterPro" id="IPR050425">
    <property type="entry name" value="NAD(P)_dehydrat-like"/>
</dbReference>
<dbReference type="FunFam" id="3.40.50.720:FF:000085">
    <property type="entry name" value="Dihydroflavonol reductase"/>
    <property type="match status" value="1"/>
</dbReference>
<dbReference type="GO" id="GO:0016616">
    <property type="term" value="F:oxidoreductase activity, acting on the CH-OH group of donors, NAD or NADP as acceptor"/>
    <property type="evidence" value="ECO:0007669"/>
    <property type="project" value="TreeGrafter"/>
</dbReference>
<dbReference type="EMBL" id="HBHQ01023365">
    <property type="protein sequence ID" value="CAD9823959.1"/>
    <property type="molecule type" value="Transcribed_RNA"/>
</dbReference>
<feature type="transmembrane region" description="Helical" evidence="3">
    <location>
        <begin position="21"/>
        <end position="45"/>
    </location>
</feature>
<dbReference type="InterPro" id="IPR001509">
    <property type="entry name" value="Epimerase_deHydtase"/>
</dbReference>